<evidence type="ECO:0000256" key="8">
    <source>
        <dbReference type="ARBA" id="ARBA00023170"/>
    </source>
</evidence>
<reference evidence="11" key="2">
    <citation type="submission" date="2022-10" db="EMBL/GenBank/DDBJ databases">
        <authorList>
            <consortium name="ENA_rothamsted_submissions"/>
            <consortium name="culmorum"/>
            <person name="King R."/>
        </authorList>
    </citation>
    <scope>NUCLEOTIDE SEQUENCE</scope>
</reference>
<dbReference type="GO" id="GO:0005886">
    <property type="term" value="C:plasma membrane"/>
    <property type="evidence" value="ECO:0007669"/>
    <property type="project" value="UniProtKB-SubCell"/>
</dbReference>
<evidence type="ECO:0000256" key="10">
    <source>
        <dbReference type="RuleBase" id="RU351113"/>
    </source>
</evidence>
<keyword evidence="9 10" id="KW-0807">Transducer</keyword>
<evidence type="ECO:0000256" key="4">
    <source>
        <dbReference type="ARBA" id="ARBA00022692"/>
    </source>
</evidence>
<proteinExistence type="inferred from homology"/>
<evidence type="ECO:0000256" key="5">
    <source>
        <dbReference type="ARBA" id="ARBA00022725"/>
    </source>
</evidence>
<keyword evidence="7 10" id="KW-0472">Membrane</keyword>
<evidence type="ECO:0000256" key="3">
    <source>
        <dbReference type="ARBA" id="ARBA00022606"/>
    </source>
</evidence>
<feature type="transmembrane region" description="Helical" evidence="10">
    <location>
        <begin position="166"/>
        <end position="184"/>
    </location>
</feature>
<feature type="transmembrane region" description="Helical" evidence="10">
    <location>
        <begin position="314"/>
        <end position="332"/>
    </location>
</feature>
<dbReference type="PANTHER" id="PTHR21137">
    <property type="entry name" value="ODORANT RECEPTOR"/>
    <property type="match status" value="1"/>
</dbReference>
<dbReference type="GO" id="GO:0004984">
    <property type="term" value="F:olfactory receptor activity"/>
    <property type="evidence" value="ECO:0007669"/>
    <property type="project" value="InterPro"/>
</dbReference>
<feature type="transmembrane region" description="Helical" evidence="10">
    <location>
        <begin position="282"/>
        <end position="302"/>
    </location>
</feature>
<accession>A0A9N9WX02</accession>
<comment type="subcellular location">
    <subcellularLocation>
        <location evidence="1 10">Cell membrane</location>
        <topology evidence="1 10">Multi-pass membrane protein</topology>
    </subcellularLocation>
</comment>
<dbReference type="Proteomes" id="UP001153620">
    <property type="component" value="Chromosome 3"/>
</dbReference>
<evidence type="ECO:0000256" key="6">
    <source>
        <dbReference type="ARBA" id="ARBA00022989"/>
    </source>
</evidence>
<gene>
    <name evidence="11" type="ORF">CHIRRI_LOCUS12288</name>
</gene>
<evidence type="ECO:0000313" key="11">
    <source>
        <dbReference type="EMBL" id="CAG9809467.1"/>
    </source>
</evidence>
<dbReference type="EMBL" id="OU895879">
    <property type="protein sequence ID" value="CAG9809467.1"/>
    <property type="molecule type" value="Genomic_DNA"/>
</dbReference>
<comment type="caution">
    <text evidence="10">Lacks conserved residue(s) required for the propagation of feature annotation.</text>
</comment>
<dbReference type="Pfam" id="PF02949">
    <property type="entry name" value="7tm_6"/>
    <property type="match status" value="1"/>
</dbReference>
<keyword evidence="4 10" id="KW-0812">Transmembrane</keyword>
<feature type="transmembrane region" description="Helical" evidence="10">
    <location>
        <begin position="30"/>
        <end position="51"/>
    </location>
</feature>
<keyword evidence="3 10" id="KW-0716">Sensory transduction</keyword>
<sequence>MDLFPFNFPMTFLKTAGIWQDRNVTLIYKLYGLVMHLFFLDQSIVLLTILLGHLVIDQDMIEFTEVFSKSLSIYLTTIKSFIFIINIEKIKSLMQKLSKLLKFSNYGNKERPLIIHYETKISKLTRYNYNFHFVICTLSVIMAILSSDRRLPFKTWAYVDYKNSDGAYMFMNCGVYLISLYTTGINSMLDFYPLIFMCYIIGMLEELGSYLKVVKFQEHVRNNHKYSNFSKKIEEFSIFDKILSNPKKYEESKINKGTVDLRTCISYHIKIKDFCNDVSGNYALHFMVQGFFSSLILCSTIFHLTKITFAEDSGLFLTTLMYAIIMILQILLPCHFGNIIFYKSHEISMNLFHSDWIYGDRTYTKNVKLIMEIMKTPMRIKVYGFFSVDYEIFKSVCNFAYSMYAVLNKKQN</sequence>
<dbReference type="PANTHER" id="PTHR21137:SF35">
    <property type="entry name" value="ODORANT RECEPTOR 19A-RELATED"/>
    <property type="match status" value="1"/>
</dbReference>
<keyword evidence="8 10" id="KW-0675">Receptor</keyword>
<keyword evidence="6 10" id="KW-1133">Transmembrane helix</keyword>
<evidence type="ECO:0000256" key="9">
    <source>
        <dbReference type="ARBA" id="ARBA00023224"/>
    </source>
</evidence>
<dbReference type="InterPro" id="IPR004117">
    <property type="entry name" value="7tm6_olfct_rcpt"/>
</dbReference>
<dbReference type="GO" id="GO:0007165">
    <property type="term" value="P:signal transduction"/>
    <property type="evidence" value="ECO:0007669"/>
    <property type="project" value="UniProtKB-KW"/>
</dbReference>
<keyword evidence="2" id="KW-1003">Cell membrane</keyword>
<comment type="similarity">
    <text evidence="10">Belongs to the insect chemoreceptor superfamily. Heteromeric odorant receptor channel (TC 1.A.69) family.</text>
</comment>
<dbReference type="GO" id="GO:0005549">
    <property type="term" value="F:odorant binding"/>
    <property type="evidence" value="ECO:0007669"/>
    <property type="project" value="InterPro"/>
</dbReference>
<protein>
    <recommendedName>
        <fullName evidence="10">Odorant receptor</fullName>
    </recommendedName>
</protein>
<evidence type="ECO:0000256" key="7">
    <source>
        <dbReference type="ARBA" id="ARBA00023136"/>
    </source>
</evidence>
<feature type="transmembrane region" description="Helical" evidence="10">
    <location>
        <begin position="71"/>
        <end position="87"/>
    </location>
</feature>
<reference evidence="11" key="1">
    <citation type="submission" date="2022-01" db="EMBL/GenBank/DDBJ databases">
        <authorList>
            <person name="King R."/>
        </authorList>
    </citation>
    <scope>NUCLEOTIDE SEQUENCE</scope>
</reference>
<feature type="transmembrane region" description="Helical" evidence="10">
    <location>
        <begin position="129"/>
        <end position="146"/>
    </location>
</feature>
<keyword evidence="12" id="KW-1185">Reference proteome</keyword>
<evidence type="ECO:0000256" key="1">
    <source>
        <dbReference type="ARBA" id="ARBA00004651"/>
    </source>
</evidence>
<name>A0A9N9WX02_9DIPT</name>
<evidence type="ECO:0000313" key="12">
    <source>
        <dbReference type="Proteomes" id="UP001153620"/>
    </source>
</evidence>
<dbReference type="OrthoDB" id="7757420at2759"/>
<keyword evidence="5 10" id="KW-0552">Olfaction</keyword>
<organism evidence="11 12">
    <name type="scientific">Chironomus riparius</name>
    <dbReference type="NCBI Taxonomy" id="315576"/>
    <lineage>
        <taxon>Eukaryota</taxon>
        <taxon>Metazoa</taxon>
        <taxon>Ecdysozoa</taxon>
        <taxon>Arthropoda</taxon>
        <taxon>Hexapoda</taxon>
        <taxon>Insecta</taxon>
        <taxon>Pterygota</taxon>
        <taxon>Neoptera</taxon>
        <taxon>Endopterygota</taxon>
        <taxon>Diptera</taxon>
        <taxon>Nematocera</taxon>
        <taxon>Chironomoidea</taxon>
        <taxon>Chironomidae</taxon>
        <taxon>Chironominae</taxon>
        <taxon>Chironomus</taxon>
    </lineage>
</organism>
<evidence type="ECO:0000256" key="2">
    <source>
        <dbReference type="ARBA" id="ARBA00022475"/>
    </source>
</evidence>
<dbReference type="AlphaFoldDB" id="A0A9N9WX02"/>